<sequence>MTTTIPAGWKLVPIEPTCEMLDAYVSTNSRFHSARSDWAALLNAAPAAPGVSTVEQGIPADVMAALDRMCTPLDTSVLKGATADADAFCMQLIRDYVLRRPAPAAGDALTLALAALENSQPIMKHYTEPNERHQRAIEAVRSAIAAQRQGDA</sequence>
<gene>
    <name evidence="1" type="ORF">HGQ98_00505</name>
</gene>
<comment type="caution">
    <text evidence="1">The sequence shown here is derived from an EMBL/GenBank/DDBJ whole genome shotgun (WGS) entry which is preliminary data.</text>
</comment>
<evidence type="ECO:0000313" key="1">
    <source>
        <dbReference type="EMBL" id="NMU88370.1"/>
    </source>
</evidence>
<protein>
    <submittedName>
        <fullName evidence="1">Uncharacterized protein</fullName>
    </submittedName>
</protein>
<evidence type="ECO:0000313" key="2">
    <source>
        <dbReference type="Proteomes" id="UP000542405"/>
    </source>
</evidence>
<dbReference type="Proteomes" id="UP000542405">
    <property type="component" value="Unassembled WGS sequence"/>
</dbReference>
<organism evidence="1 2">
    <name type="scientific">Achromobacter ruhlandii</name>
    <dbReference type="NCBI Taxonomy" id="72557"/>
    <lineage>
        <taxon>Bacteria</taxon>
        <taxon>Pseudomonadati</taxon>
        <taxon>Pseudomonadota</taxon>
        <taxon>Betaproteobacteria</taxon>
        <taxon>Burkholderiales</taxon>
        <taxon>Alcaligenaceae</taxon>
        <taxon>Achromobacter</taxon>
    </lineage>
</organism>
<accession>A0A848NBV3</accession>
<dbReference type="AlphaFoldDB" id="A0A848NBV3"/>
<name>A0A848NBV3_9BURK</name>
<proteinExistence type="predicted"/>
<dbReference type="RefSeq" id="WP_169535618.1">
    <property type="nucleotide sequence ID" value="NZ_JABBZE010000002.1"/>
</dbReference>
<dbReference type="EMBL" id="JABBZE010000002">
    <property type="protein sequence ID" value="NMU88370.1"/>
    <property type="molecule type" value="Genomic_DNA"/>
</dbReference>
<reference evidence="1 2" key="1">
    <citation type="submission" date="2020-04" db="EMBL/GenBank/DDBJ databases">
        <title>Achromobacter ruhlandii genome sequencing and assembly.</title>
        <authorList>
            <person name="Martins R.C.R."/>
            <person name="Perdigao-Neto L.V."/>
            <person name="Levin A.S.S."/>
            <person name="Costa S.F."/>
        </authorList>
    </citation>
    <scope>NUCLEOTIDE SEQUENCE [LARGE SCALE GENOMIC DNA]</scope>
    <source>
        <strain evidence="1 2">9035ralo</strain>
    </source>
</reference>